<dbReference type="EMBL" id="CM003101">
    <property type="protein sequence ID" value="KUI68719.1"/>
    <property type="molecule type" value="Genomic_DNA"/>
</dbReference>
<feature type="transmembrane region" description="Helical" evidence="1">
    <location>
        <begin position="145"/>
        <end position="164"/>
    </location>
</feature>
<feature type="transmembrane region" description="Helical" evidence="1">
    <location>
        <begin position="235"/>
        <end position="255"/>
    </location>
</feature>
<feature type="transmembrane region" description="Helical" evidence="1">
    <location>
        <begin position="42"/>
        <end position="62"/>
    </location>
</feature>
<feature type="transmembrane region" description="Helical" evidence="1">
    <location>
        <begin position="106"/>
        <end position="124"/>
    </location>
</feature>
<feature type="transmembrane region" description="Helical" evidence="1">
    <location>
        <begin position="275"/>
        <end position="301"/>
    </location>
</feature>
<keyword evidence="1" id="KW-0812">Transmembrane</keyword>
<proteinExistence type="predicted"/>
<feature type="transmembrane region" description="Helical" evidence="1">
    <location>
        <begin position="176"/>
        <end position="204"/>
    </location>
</feature>
<keyword evidence="1" id="KW-1133">Transmembrane helix</keyword>
<protein>
    <submittedName>
        <fullName evidence="2">Uncharacterized protein</fullName>
    </submittedName>
</protein>
<evidence type="ECO:0000313" key="2">
    <source>
        <dbReference type="EMBL" id="KUI68719.1"/>
    </source>
</evidence>
<feature type="transmembrane region" description="Helical" evidence="1">
    <location>
        <begin position="12"/>
        <end position="35"/>
    </location>
</feature>
<name>A0A194VWX0_CYTMA</name>
<evidence type="ECO:0000256" key="1">
    <source>
        <dbReference type="SAM" id="Phobius"/>
    </source>
</evidence>
<organism evidence="2 3">
    <name type="scientific">Cytospora mali</name>
    <name type="common">Apple Valsa canker fungus</name>
    <name type="synonym">Valsa mali</name>
    <dbReference type="NCBI Taxonomy" id="578113"/>
    <lineage>
        <taxon>Eukaryota</taxon>
        <taxon>Fungi</taxon>
        <taxon>Dikarya</taxon>
        <taxon>Ascomycota</taxon>
        <taxon>Pezizomycotina</taxon>
        <taxon>Sordariomycetes</taxon>
        <taxon>Sordariomycetidae</taxon>
        <taxon>Diaporthales</taxon>
        <taxon>Cytosporaceae</taxon>
        <taxon>Cytospora</taxon>
    </lineage>
</organism>
<gene>
    <name evidence="2" type="ORF">VM1G_03782</name>
</gene>
<dbReference type="AlphaFoldDB" id="A0A194VWX0"/>
<keyword evidence="1" id="KW-0472">Membrane</keyword>
<sequence>MAQLPTGAEGAAAGVLFWSFVCLLCNCLLLWLLWTSKEKGSYLFWESIAALLATITSIIQQINTIVNYEDLMWNRLRYLETMTDEGIPLIVALNSQDTGADNVLSTMRWACFTIEAGIGFCWSFQLMQSVYGLIGSPSLQRPLSLFNRIAKPLVVLLSMLMAGLSQLKSLKKSTVWYFFTFNVLYLCFCIGAMFMIGLIFVEFVQTRLIMRKMVKSAAKFGTLQQAPSSIHDRWLVIRVTIPMAALSAFEGYNISGQMAYANENLKKVLTAEPDLSASTAISTLAQFIPGCLAGLVLLICFGTTRQFRRRLYKTFVPKRFQHASTARSISSSTASYAAMDDDPGVLSRQRRLSVERRMKIQVTTEVEIKMEVLDKSATMDNRAGSGYRVEQHHWDDVSPILVPNRVGYY</sequence>
<dbReference type="Proteomes" id="UP000078559">
    <property type="component" value="Chromosome 4"/>
</dbReference>
<keyword evidence="3" id="KW-1185">Reference proteome</keyword>
<dbReference type="OrthoDB" id="5287295at2759"/>
<accession>A0A194VWX0</accession>
<reference evidence="2" key="1">
    <citation type="submission" date="2014-12" db="EMBL/GenBank/DDBJ databases">
        <title>Genome Sequence of Valsa Canker Pathogens Uncovers a Specific Adaption of Colonization on Woody Bark.</title>
        <authorList>
            <person name="Yin Z."/>
            <person name="Liu H."/>
            <person name="Gao X."/>
            <person name="Li Z."/>
            <person name="Song N."/>
            <person name="Ke X."/>
            <person name="Dai Q."/>
            <person name="Wu Y."/>
            <person name="Sun Y."/>
            <person name="Xu J.-R."/>
            <person name="Kang Z.K."/>
            <person name="Wang L."/>
            <person name="Huang L."/>
        </authorList>
    </citation>
    <scope>NUCLEOTIDE SEQUENCE [LARGE SCALE GENOMIC DNA]</scope>
    <source>
        <strain evidence="2">03-8</strain>
    </source>
</reference>
<evidence type="ECO:0000313" key="3">
    <source>
        <dbReference type="Proteomes" id="UP000078559"/>
    </source>
</evidence>